<reference evidence="2 3" key="1">
    <citation type="submission" date="2018-07" db="EMBL/GenBank/DDBJ databases">
        <title>Comparative genomes isolates from brazilian mangrove.</title>
        <authorList>
            <person name="De Araujo J.E."/>
            <person name="Taketani R.G."/>
            <person name="Silva M.C.P."/>
            <person name="Lourenco M.V."/>
            <person name="Oliveira V.M."/>
            <person name="Andreote F.D."/>
        </authorList>
    </citation>
    <scope>NUCLEOTIDE SEQUENCE [LARGE SCALE GENOMIC DNA]</scope>
    <source>
        <strain evidence="2 3">HEX PRIS-MGV</strain>
    </source>
</reference>
<gene>
    <name evidence="2" type="ORF">DTL42_07710</name>
</gene>
<evidence type="ECO:0000313" key="3">
    <source>
        <dbReference type="Proteomes" id="UP000253562"/>
    </source>
</evidence>
<sequence>MTSRLLAFALIGLVALVIGAGVVMSTSTHSGEQFAVDGFQTRSFSYYEVFGIRLSATTYFDRTGNFEETLAKKKWITATGNKPTDDQWITVEHVTGGRAYTSDAQILLDYLAMTATEGAIDLHTWSINNPGYAAIMWPEVQTAAQGNMYILVPDIIHHMLHLSGSTGHPAKSQEIANLNKEELATLTAQQTQKGTEILYPYLKNLYLEAAKAAQGADDPTRAKFCYEQALRFDPMSTEIAAELAKFPAEPTEQPAKEVTPDDSKSSEDESEK</sequence>
<name>A0A368KUX8_9BACT</name>
<dbReference type="AlphaFoldDB" id="A0A368KUX8"/>
<protein>
    <submittedName>
        <fullName evidence="2">Uncharacterized protein</fullName>
    </submittedName>
</protein>
<dbReference type="Proteomes" id="UP000253562">
    <property type="component" value="Unassembled WGS sequence"/>
</dbReference>
<feature type="compositionally biased region" description="Basic and acidic residues" evidence="1">
    <location>
        <begin position="254"/>
        <end position="272"/>
    </location>
</feature>
<proteinExistence type="predicted"/>
<organism evidence="2 3">
    <name type="scientific">Bremerella cremea</name>
    <dbReference type="NCBI Taxonomy" id="1031537"/>
    <lineage>
        <taxon>Bacteria</taxon>
        <taxon>Pseudomonadati</taxon>
        <taxon>Planctomycetota</taxon>
        <taxon>Planctomycetia</taxon>
        <taxon>Pirellulales</taxon>
        <taxon>Pirellulaceae</taxon>
        <taxon>Bremerella</taxon>
    </lineage>
</organism>
<comment type="caution">
    <text evidence="2">The sequence shown here is derived from an EMBL/GenBank/DDBJ whole genome shotgun (WGS) entry which is preliminary data.</text>
</comment>
<feature type="region of interest" description="Disordered" evidence="1">
    <location>
        <begin position="244"/>
        <end position="272"/>
    </location>
</feature>
<evidence type="ECO:0000256" key="1">
    <source>
        <dbReference type="SAM" id="MobiDB-lite"/>
    </source>
</evidence>
<accession>A0A368KUX8</accession>
<dbReference type="EMBL" id="QPEX01000011">
    <property type="protein sequence ID" value="RCS52714.1"/>
    <property type="molecule type" value="Genomic_DNA"/>
</dbReference>
<evidence type="ECO:0000313" key="2">
    <source>
        <dbReference type="EMBL" id="RCS52714.1"/>
    </source>
</evidence>